<dbReference type="Proteomes" id="UP000726170">
    <property type="component" value="Unassembled WGS sequence"/>
</dbReference>
<organism evidence="1 2">
    <name type="scientific">Clostridium mobile</name>
    <dbReference type="NCBI Taxonomy" id="2841512"/>
    <lineage>
        <taxon>Bacteria</taxon>
        <taxon>Bacillati</taxon>
        <taxon>Bacillota</taxon>
        <taxon>Clostridia</taxon>
        <taxon>Eubacteriales</taxon>
        <taxon>Clostridiaceae</taxon>
        <taxon>Clostridium</taxon>
    </lineage>
</organism>
<keyword evidence="2" id="KW-1185">Reference proteome</keyword>
<dbReference type="EMBL" id="JAHLQF010000002">
    <property type="protein sequence ID" value="MBU5484411.1"/>
    <property type="molecule type" value="Genomic_DNA"/>
</dbReference>
<dbReference type="RefSeq" id="WP_216438888.1">
    <property type="nucleotide sequence ID" value="NZ_JAHLQF010000002.1"/>
</dbReference>
<evidence type="ECO:0000313" key="1">
    <source>
        <dbReference type="EMBL" id="MBU5484411.1"/>
    </source>
</evidence>
<reference evidence="1 2" key="1">
    <citation type="submission" date="2021-06" db="EMBL/GenBank/DDBJ databases">
        <authorList>
            <person name="Sun Q."/>
            <person name="Li D."/>
        </authorList>
    </citation>
    <scope>NUCLEOTIDE SEQUENCE [LARGE SCALE GENOMIC DNA]</scope>
    <source>
        <strain evidence="1 2">MSJ-11</strain>
    </source>
</reference>
<name>A0ABS6EGS4_9CLOT</name>
<protein>
    <submittedName>
        <fullName evidence="1">Uncharacterized protein</fullName>
    </submittedName>
</protein>
<comment type="caution">
    <text evidence="1">The sequence shown here is derived from an EMBL/GenBank/DDBJ whole genome shotgun (WGS) entry which is preliminary data.</text>
</comment>
<proteinExistence type="predicted"/>
<evidence type="ECO:0000313" key="2">
    <source>
        <dbReference type="Proteomes" id="UP000726170"/>
    </source>
</evidence>
<sequence length="57" mass="6188">MNKDLKKLIFKSIGLAMGVATLVLNIIKTLESKSAITLLSIGLICLAISELENRKES</sequence>
<accession>A0ABS6EGS4</accession>
<gene>
    <name evidence="1" type="ORF">KQI86_08730</name>
</gene>